<evidence type="ECO:0000313" key="1">
    <source>
        <dbReference type="EMBL" id="KAJ7532173.1"/>
    </source>
</evidence>
<name>A0ACC2BQX3_DIPCM</name>
<gene>
    <name evidence="1" type="ORF">O6H91_14G074700</name>
</gene>
<proteinExistence type="predicted"/>
<accession>A0ACC2BQX3</accession>
<evidence type="ECO:0000313" key="2">
    <source>
        <dbReference type="Proteomes" id="UP001162992"/>
    </source>
</evidence>
<dbReference type="Proteomes" id="UP001162992">
    <property type="component" value="Chromosome 14"/>
</dbReference>
<sequence length="1298" mass="140981">MSGKMDPDAAHTNDFQSMEVKGPDVKDKMLKVKRSDEEQKDSKLTMPFYMLFSFADLLDILLMIVGTTGAIINGLALPIEILLFGQLTNAFGQNAGDPHATVRKVTEVALRFLYFGTAALVASFCEMAFWMWTGERQATRIRSMYLKAIIRQDITFFDLETNTGEVIGRMSGDTILIQEAIGEKVGTFVQLVTTFLGGLVIAFIKGWKLTLVILSTMPLLIAAGSIMGFMISRMATEGQEAYAEAGTIVEQVVSGIRTVASFTGEKRAVDKYYSSLQKAYKAGVTQGLASGLGLGCALFILFCSYALALWCGSKLIADEGYSGGAVINVIFAVLLGGISMGQASPCLSAFATGQAAAYKIFEVIHRTPGIDVFDLKGTVLEDINGDIEFQHVDFTYPARPDFPVFRDFCLTIPRGITAALVGESGSGKSTVISLIERFYDPQAGKILIDGLDVKKMQLKWMRQQIGLVSQEPILFGASIKENIAYGKDGATLEEIKTASELANAATFINRLPKGLDTQVGEHGTQLSGGQKQRVAIARAILKNPSILLLDEATSALDNESERVVQEALDRIMVNRTTVVVAHRLSTIRNADSIAVVQRGVIIERGTHSGLLENPDGAYSQLVRLQAKHESEQTTYGQIDPDSIEPTAAAAASPSRAHRRNSESKTSFGRRPFDLRGLRNSFSSRNDAHSKQRTSFQMGNEKDPEKGNSADVKDISVFRLVTLNKSEAPVFVLGSLAAVANGIIFPVFGLLLSNTIGTFFEGNPYKVRKHAKYWSGMFVALAVLCGLVVPSQIYCFAIVGHRLIRRIRRLTFDKVVRQEIGWFDEAENSSGAISARLSTDTAQVRCIVGDSLSLIVQNLATITAGLFIAFAATWQLALLILALVPLLGLQNFMKMRSLKVFAADAKVTYEEASHVASDAVSSIRTVASFCVEEKVLALYAEKCKISSKSGIRQGMISGSGFAISNFVIFACTALSFWYGGHLVEQHKTNFNKVFQVFFAITMSAMGVSQSAGLAPDILKVKAAANSVFKILDCKSKIDPADPSGAILPAVKGDIKFQHVSFKYPTRPDMQIFRDLCLFVHSGQTLALVGESGSGKSTIFSILERFYDSDSGQVFIDGVDIKKLQLRWLRQQIGLVSQEPILFSGTIRSNIAYGKDGLVTEEEIQAAAKAANAEKFISAFTHGYETEVGERGIQLSGGQKQRIAIARAIVKDPKILLLDEATSALDAESEHLVQEALDRVMVNRTTIVISHRLSTIVNADAIAVVKNGVIAEQGIKHKDLVNIKGGAYASLVKLHSASHS</sequence>
<reference evidence="2" key="1">
    <citation type="journal article" date="2024" name="Proc. Natl. Acad. Sci. U.S.A.">
        <title>Extraordinary preservation of gene collinearity over three hundred million years revealed in homosporous lycophytes.</title>
        <authorList>
            <person name="Li C."/>
            <person name="Wickell D."/>
            <person name="Kuo L.Y."/>
            <person name="Chen X."/>
            <person name="Nie B."/>
            <person name="Liao X."/>
            <person name="Peng D."/>
            <person name="Ji J."/>
            <person name="Jenkins J."/>
            <person name="Williams M."/>
            <person name="Shu S."/>
            <person name="Plott C."/>
            <person name="Barry K."/>
            <person name="Rajasekar S."/>
            <person name="Grimwood J."/>
            <person name="Han X."/>
            <person name="Sun S."/>
            <person name="Hou Z."/>
            <person name="He W."/>
            <person name="Dai G."/>
            <person name="Sun C."/>
            <person name="Schmutz J."/>
            <person name="Leebens-Mack J.H."/>
            <person name="Li F.W."/>
            <person name="Wang L."/>
        </authorList>
    </citation>
    <scope>NUCLEOTIDE SEQUENCE [LARGE SCALE GENOMIC DNA]</scope>
    <source>
        <strain evidence="2">cv. PW_Plant_1</strain>
    </source>
</reference>
<comment type="caution">
    <text evidence="1">The sequence shown here is derived from an EMBL/GenBank/DDBJ whole genome shotgun (WGS) entry which is preliminary data.</text>
</comment>
<organism evidence="1 2">
    <name type="scientific">Diphasiastrum complanatum</name>
    <name type="common">Issler's clubmoss</name>
    <name type="synonym">Lycopodium complanatum</name>
    <dbReference type="NCBI Taxonomy" id="34168"/>
    <lineage>
        <taxon>Eukaryota</taxon>
        <taxon>Viridiplantae</taxon>
        <taxon>Streptophyta</taxon>
        <taxon>Embryophyta</taxon>
        <taxon>Tracheophyta</taxon>
        <taxon>Lycopodiopsida</taxon>
        <taxon>Lycopodiales</taxon>
        <taxon>Lycopodiaceae</taxon>
        <taxon>Lycopodioideae</taxon>
        <taxon>Diphasiastrum</taxon>
    </lineage>
</organism>
<dbReference type="EMBL" id="CM055105">
    <property type="protein sequence ID" value="KAJ7532173.1"/>
    <property type="molecule type" value="Genomic_DNA"/>
</dbReference>
<keyword evidence="2" id="KW-1185">Reference proteome</keyword>
<protein>
    <submittedName>
        <fullName evidence="1">Uncharacterized protein</fullName>
    </submittedName>
</protein>